<dbReference type="RefSeq" id="WP_089654093.1">
    <property type="nucleotide sequence ID" value="NZ_FNIZ01000019.1"/>
</dbReference>
<evidence type="ECO:0000313" key="14">
    <source>
        <dbReference type="Proteomes" id="UP000198860"/>
    </source>
</evidence>
<gene>
    <name evidence="8" type="primary">murE</name>
    <name evidence="13" type="ORF">SAMN05421677_11981</name>
</gene>
<evidence type="ECO:0000256" key="1">
    <source>
        <dbReference type="ARBA" id="ARBA00004752"/>
    </source>
</evidence>
<evidence type="ECO:0000259" key="10">
    <source>
        <dbReference type="Pfam" id="PF01225"/>
    </source>
</evidence>
<dbReference type="Gene3D" id="3.90.190.20">
    <property type="entry name" value="Mur ligase, C-terminal domain"/>
    <property type="match status" value="1"/>
</dbReference>
<keyword evidence="5 8" id="KW-0573">Peptidoglycan synthesis</keyword>
<evidence type="ECO:0000256" key="2">
    <source>
        <dbReference type="ARBA" id="ARBA00005898"/>
    </source>
</evidence>
<keyword evidence="6 8" id="KW-0131">Cell cycle</keyword>
<dbReference type="NCBIfam" id="NF001126">
    <property type="entry name" value="PRK00139.1-4"/>
    <property type="match status" value="1"/>
</dbReference>
<keyword evidence="4 8" id="KW-0133">Cell shape</keyword>
<evidence type="ECO:0000313" key="13">
    <source>
        <dbReference type="EMBL" id="SDP46956.1"/>
    </source>
</evidence>
<dbReference type="SUPFAM" id="SSF53244">
    <property type="entry name" value="MurD-like peptide ligases, peptide-binding domain"/>
    <property type="match status" value="1"/>
</dbReference>
<keyword evidence="14" id="KW-1185">Reference proteome</keyword>
<feature type="domain" description="Mur ligase central" evidence="12">
    <location>
        <begin position="108"/>
        <end position="305"/>
    </location>
</feature>
<feature type="binding site" evidence="8">
    <location>
        <begin position="152"/>
        <end position="153"/>
    </location>
    <ligand>
        <name>UDP-N-acetyl-alpha-D-muramoyl-L-alanyl-D-glutamate</name>
        <dbReference type="ChEBI" id="CHEBI:83900"/>
    </ligand>
</feature>
<feature type="binding site" evidence="8">
    <location>
        <position position="151"/>
    </location>
    <ligand>
        <name>UDP-N-acetyl-alpha-D-muramoyl-L-alanyl-D-glutamate</name>
        <dbReference type="ChEBI" id="CHEBI:83900"/>
    </ligand>
</feature>
<dbReference type="Gene3D" id="3.40.1190.10">
    <property type="entry name" value="Mur-like, catalytic domain"/>
    <property type="match status" value="1"/>
</dbReference>
<dbReference type="STRING" id="240303.SAMN05421677_11981"/>
<dbReference type="Pfam" id="PF01225">
    <property type="entry name" value="Mur_ligase"/>
    <property type="match status" value="1"/>
</dbReference>
<comment type="caution">
    <text evidence="8">Lacks conserved residue(s) required for the propagation of feature annotation.</text>
</comment>
<dbReference type="GO" id="GO:0071555">
    <property type="term" value="P:cell wall organization"/>
    <property type="evidence" value="ECO:0007669"/>
    <property type="project" value="UniProtKB-KW"/>
</dbReference>
<feature type="binding site" evidence="8">
    <location>
        <position position="176"/>
    </location>
    <ligand>
        <name>UDP-N-acetyl-alpha-D-muramoyl-L-alanyl-D-glutamate</name>
        <dbReference type="ChEBI" id="CHEBI:83900"/>
    </ligand>
</feature>
<keyword evidence="8 13" id="KW-0436">Ligase</keyword>
<evidence type="ECO:0000256" key="7">
    <source>
        <dbReference type="ARBA" id="ARBA00023316"/>
    </source>
</evidence>
<dbReference type="GO" id="GO:0009252">
    <property type="term" value="P:peptidoglycan biosynthetic process"/>
    <property type="evidence" value="ECO:0007669"/>
    <property type="project" value="UniProtKB-UniRule"/>
</dbReference>
<evidence type="ECO:0000256" key="6">
    <source>
        <dbReference type="ARBA" id="ARBA00023306"/>
    </source>
</evidence>
<protein>
    <recommendedName>
        <fullName evidence="8">UDP-N-acetylmuramyl-tripeptide synthetase</fullName>
        <ecNumber evidence="8">6.3.2.-</ecNumber>
    </recommendedName>
    <alternativeName>
        <fullName evidence="8">UDP-MurNAc-tripeptide synthetase</fullName>
    </alternativeName>
</protein>
<feature type="binding site" evidence="8">
    <location>
        <position position="184"/>
    </location>
    <ligand>
        <name>UDP-N-acetyl-alpha-D-muramoyl-L-alanyl-D-glutamate</name>
        <dbReference type="ChEBI" id="CHEBI:83900"/>
    </ligand>
</feature>
<dbReference type="GO" id="GO:0005524">
    <property type="term" value="F:ATP binding"/>
    <property type="evidence" value="ECO:0007669"/>
    <property type="project" value="UniProtKB-UniRule"/>
</dbReference>
<dbReference type="NCBIfam" id="TIGR01085">
    <property type="entry name" value="murE"/>
    <property type="match status" value="1"/>
</dbReference>
<reference evidence="14" key="1">
    <citation type="submission" date="2016-10" db="EMBL/GenBank/DDBJ databases">
        <authorList>
            <person name="Varghese N."/>
            <person name="Submissions S."/>
        </authorList>
    </citation>
    <scope>NUCLEOTIDE SEQUENCE [LARGE SCALE GENOMIC DNA]</scope>
    <source>
        <strain evidence="14">CGMCC 1.3703</strain>
    </source>
</reference>
<evidence type="ECO:0000256" key="9">
    <source>
        <dbReference type="RuleBase" id="RU004135"/>
    </source>
</evidence>
<dbReference type="SUPFAM" id="SSF63418">
    <property type="entry name" value="MurE/MurF N-terminal domain"/>
    <property type="match status" value="1"/>
</dbReference>
<evidence type="ECO:0000256" key="8">
    <source>
        <dbReference type="HAMAP-Rule" id="MF_00208"/>
    </source>
</evidence>
<name>A0A1H0T025_HALAD</name>
<dbReference type="InterPro" id="IPR036565">
    <property type="entry name" value="Mur-like_cat_sf"/>
</dbReference>
<evidence type="ECO:0000256" key="4">
    <source>
        <dbReference type="ARBA" id="ARBA00022960"/>
    </source>
</evidence>
<comment type="function">
    <text evidence="8">Catalyzes the addition of an amino acid to the nucleotide precursor UDP-N-acetylmuramoyl-L-alanyl-D-glutamate (UMAG) in the biosynthesis of bacterial cell-wall peptidoglycan.</text>
</comment>
<feature type="binding site" evidence="8">
    <location>
        <position position="31"/>
    </location>
    <ligand>
        <name>UDP-N-acetyl-alpha-D-muramoyl-L-alanyl-D-glutamate</name>
        <dbReference type="ChEBI" id="CHEBI:83900"/>
    </ligand>
</feature>
<dbReference type="GO" id="GO:0000287">
    <property type="term" value="F:magnesium ion binding"/>
    <property type="evidence" value="ECO:0007669"/>
    <property type="project" value="UniProtKB-UniRule"/>
</dbReference>
<feature type="domain" description="Mur ligase N-terminal catalytic" evidence="10">
    <location>
        <begin position="24"/>
        <end position="96"/>
    </location>
</feature>
<dbReference type="InterPro" id="IPR004101">
    <property type="entry name" value="Mur_ligase_C"/>
</dbReference>
<sequence length="491" mass="54494">MNVEQIMQLLNQKTNKNIDPHSLITGVTDDSRSVEEGYVFVAVRGYQVDGHDFIEEAIEKGASVVVTEEKVEHDGAVCLQTENCRKALGQIATAFYGNPSDDKIVIGVTGTNGKTTTSHMIKHLCEKNGYSCGMFGTIDYMVNDKVVPGIQTTPSAPLLQKLLFESKDDVVVMEVSSHGLAQYRLEGVKFDYAVFTNLYKDHLDYHDSMESYFEAKSKLFHMLKPGGKSVINTDDPWGEKLAQLLEGEGSSVCKVGHHLENEIILKDIDTDDFAACIHYGEEDRKVTSPLKGTHNVYNTLEAFAVGLQLGFSFSDMEKAMTSLPGIRGRFEIFEFENGPIVVIDYAHTADSIEHVLDTARQQGAASLTHVFGFRGDRDVSKRGEMIGASAIRADDYILTLDDLNTATFDEMVSTLEDLQKEYGDSSGRIIPDRTLAIEEAIVNSGAGDWVVITGKGHESYQQHYHYPVNSDKEMVEDMKRKLKSVKKDIMA</sequence>
<dbReference type="OrthoDB" id="9800958at2"/>
<comment type="PTM">
    <text evidence="8">Carboxylation is probably crucial for Mg(2+) binding and, consequently, for the gamma-phosphate positioning of ATP.</text>
</comment>
<dbReference type="GO" id="GO:0016881">
    <property type="term" value="F:acid-amino acid ligase activity"/>
    <property type="evidence" value="ECO:0007669"/>
    <property type="project" value="UniProtKB-UniRule"/>
</dbReference>
<feature type="modified residue" description="N6-carboxylysine" evidence="8">
    <location>
        <position position="216"/>
    </location>
</feature>
<keyword evidence="3 8" id="KW-0132">Cell division</keyword>
<evidence type="ECO:0000256" key="5">
    <source>
        <dbReference type="ARBA" id="ARBA00022984"/>
    </source>
</evidence>
<dbReference type="HAMAP" id="MF_00208">
    <property type="entry name" value="MurE"/>
    <property type="match status" value="1"/>
</dbReference>
<dbReference type="GO" id="GO:0008360">
    <property type="term" value="P:regulation of cell shape"/>
    <property type="evidence" value="ECO:0007669"/>
    <property type="project" value="UniProtKB-KW"/>
</dbReference>
<evidence type="ECO:0000259" key="12">
    <source>
        <dbReference type="Pfam" id="PF08245"/>
    </source>
</evidence>
<comment type="subcellular location">
    <subcellularLocation>
        <location evidence="8 9">Cytoplasm</location>
    </subcellularLocation>
</comment>
<dbReference type="Gene3D" id="3.40.1390.10">
    <property type="entry name" value="MurE/MurF, N-terminal domain"/>
    <property type="match status" value="1"/>
</dbReference>
<dbReference type="InterPro" id="IPR036615">
    <property type="entry name" value="Mur_ligase_C_dom_sf"/>
</dbReference>
<dbReference type="InterPro" id="IPR035911">
    <property type="entry name" value="MurE/MurF_N"/>
</dbReference>
<proteinExistence type="inferred from homology"/>
<dbReference type="Pfam" id="PF08245">
    <property type="entry name" value="Mur_ligase_M"/>
    <property type="match status" value="1"/>
</dbReference>
<feature type="binding site" evidence="8">
    <location>
        <begin position="110"/>
        <end position="116"/>
    </location>
    <ligand>
        <name>ATP</name>
        <dbReference type="ChEBI" id="CHEBI:30616"/>
    </ligand>
</feature>
<dbReference type="SUPFAM" id="SSF53623">
    <property type="entry name" value="MurD-like peptide ligases, catalytic domain"/>
    <property type="match status" value="1"/>
</dbReference>
<dbReference type="Pfam" id="PF02875">
    <property type="entry name" value="Mur_ligase_C"/>
    <property type="match status" value="1"/>
</dbReference>
<keyword evidence="8" id="KW-0963">Cytoplasm</keyword>
<accession>A0A1H0T025</accession>
<dbReference type="EMBL" id="FNIZ01000019">
    <property type="protein sequence ID" value="SDP46956.1"/>
    <property type="molecule type" value="Genomic_DNA"/>
</dbReference>
<comment type="cofactor">
    <cofactor evidence="8">
        <name>Mg(2+)</name>
        <dbReference type="ChEBI" id="CHEBI:18420"/>
    </cofactor>
</comment>
<dbReference type="GO" id="GO:0005737">
    <property type="term" value="C:cytoplasm"/>
    <property type="evidence" value="ECO:0007669"/>
    <property type="project" value="UniProtKB-SubCell"/>
</dbReference>
<dbReference type="Proteomes" id="UP000198860">
    <property type="component" value="Unassembled WGS sequence"/>
</dbReference>
<dbReference type="InterPro" id="IPR000713">
    <property type="entry name" value="Mur_ligase_N"/>
</dbReference>
<organism evidence="13 14">
    <name type="scientific">Halobacillus aidingensis</name>
    <dbReference type="NCBI Taxonomy" id="240303"/>
    <lineage>
        <taxon>Bacteria</taxon>
        <taxon>Bacillati</taxon>
        <taxon>Bacillota</taxon>
        <taxon>Bacilli</taxon>
        <taxon>Bacillales</taxon>
        <taxon>Bacillaceae</taxon>
        <taxon>Halobacillus</taxon>
    </lineage>
</organism>
<feature type="binding site" evidence="8">
    <location>
        <position position="182"/>
    </location>
    <ligand>
        <name>UDP-N-acetyl-alpha-D-muramoyl-L-alanyl-D-glutamate</name>
        <dbReference type="ChEBI" id="CHEBI:83900"/>
    </ligand>
</feature>
<dbReference type="PANTHER" id="PTHR23135">
    <property type="entry name" value="MUR LIGASE FAMILY MEMBER"/>
    <property type="match status" value="1"/>
</dbReference>
<dbReference type="GO" id="GO:0051301">
    <property type="term" value="P:cell division"/>
    <property type="evidence" value="ECO:0007669"/>
    <property type="project" value="UniProtKB-KW"/>
</dbReference>
<keyword evidence="8" id="KW-0460">Magnesium</keyword>
<keyword evidence="8" id="KW-0547">Nucleotide-binding</keyword>
<feature type="domain" description="Mur ligase C-terminal" evidence="11">
    <location>
        <begin position="328"/>
        <end position="456"/>
    </location>
</feature>
<comment type="similarity">
    <text evidence="2 8">Belongs to the MurCDEF family. MurE subfamily.</text>
</comment>
<keyword evidence="7 8" id="KW-0961">Cell wall biogenesis/degradation</keyword>
<evidence type="ECO:0000259" key="11">
    <source>
        <dbReference type="Pfam" id="PF02875"/>
    </source>
</evidence>
<dbReference type="EC" id="6.3.2.-" evidence="8"/>
<dbReference type="InterPro" id="IPR005761">
    <property type="entry name" value="UDP-N-AcMur-Glu-dNH2Pim_ligase"/>
</dbReference>
<dbReference type="PANTHER" id="PTHR23135:SF4">
    <property type="entry name" value="UDP-N-ACETYLMURAMOYL-L-ALANYL-D-GLUTAMATE--2,6-DIAMINOPIMELATE LIGASE MURE HOMOLOG, CHLOROPLASTIC"/>
    <property type="match status" value="1"/>
</dbReference>
<keyword evidence="8" id="KW-0067">ATP-binding</keyword>
<dbReference type="AlphaFoldDB" id="A0A1H0T025"/>
<comment type="pathway">
    <text evidence="1 8 9">Cell wall biogenesis; peptidoglycan biosynthesis.</text>
</comment>
<dbReference type="InterPro" id="IPR013221">
    <property type="entry name" value="Mur_ligase_cen"/>
</dbReference>
<evidence type="ECO:0000256" key="3">
    <source>
        <dbReference type="ARBA" id="ARBA00022618"/>
    </source>
</evidence>
<dbReference type="UniPathway" id="UPA00219"/>